<feature type="transmembrane region" description="Helical" evidence="8">
    <location>
        <begin position="413"/>
        <end position="436"/>
    </location>
</feature>
<evidence type="ECO:0000313" key="11">
    <source>
        <dbReference type="EMBL" id="TXT07468.1"/>
    </source>
</evidence>
<dbReference type="PANTHER" id="PTHR10830">
    <property type="entry name" value="DOLICHYL-DIPHOSPHOOLIGOSACCHARIDE--PROTEIN GLYCOSYLTRANSFERASE 48 KDA SUBUNIT"/>
    <property type="match status" value="1"/>
</dbReference>
<proteinExistence type="inferred from homology"/>
<evidence type="ECO:0000256" key="2">
    <source>
        <dbReference type="ARBA" id="ARBA00004922"/>
    </source>
</evidence>
<comment type="caution">
    <text evidence="11">The sequence shown here is derived from an EMBL/GenBank/DDBJ whole genome shotgun (WGS) entry which is preliminary data.</text>
</comment>
<keyword evidence="4 8" id="KW-0812">Transmembrane</keyword>
<dbReference type="Pfam" id="PF03345">
    <property type="entry name" value="OST48_N"/>
    <property type="match status" value="1"/>
</dbReference>
<comment type="pathway">
    <text evidence="2 8">Protein modification; protein glycosylation.</text>
</comment>
<comment type="function">
    <text evidence="8">Subunit of the oligosaccharyl transferase (OST) complex that catalyzes the initial transfer of a defined glycan (Glc(3)Man(9)GlcNAc(2) in eukaryotes) from the lipid carrier dolichol-pyrophosphate to an asparagine residue within an Asn-X-Ser/Thr consensus motif in nascent polypeptide chains, the first step in protein N-glycosylation. N-glycosylation occurs cotranslationally and the complex associates with the Sec61 complex at the channel-forming translocon complex that mediates protein translocation across the endoplasmic reticulum (ER).</text>
</comment>
<dbReference type="InterPro" id="IPR055459">
    <property type="entry name" value="OST48_MD"/>
</dbReference>
<evidence type="ECO:0000313" key="12">
    <source>
        <dbReference type="Proteomes" id="UP000473826"/>
    </source>
</evidence>
<dbReference type="UniPathway" id="UPA00378"/>
<reference evidence="11 12" key="1">
    <citation type="journal article" date="2019" name="PLoS Genet.">
        <title>Convergent evolution of linked mating-type loci in basidiomycete fungi.</title>
        <authorList>
            <person name="Sun S."/>
            <person name="Coelho M.A."/>
            <person name="Heitman J."/>
            <person name="Nowrousian M."/>
        </authorList>
    </citation>
    <scope>NUCLEOTIDE SEQUENCE [LARGE SCALE GENOMIC DNA]</scope>
    <source>
        <strain evidence="11 12">CBS 4282</strain>
    </source>
</reference>
<evidence type="ECO:0000256" key="4">
    <source>
        <dbReference type="ARBA" id="ARBA00022692"/>
    </source>
</evidence>
<dbReference type="OrthoDB" id="29105at2759"/>
<evidence type="ECO:0000256" key="8">
    <source>
        <dbReference type="RuleBase" id="RU361142"/>
    </source>
</evidence>
<protein>
    <recommendedName>
        <fullName evidence="8">Dolichyl-diphosphooligosaccharide--protein glycosyltransferase subunit WBP1</fullName>
        <shortName evidence="8">Oligosaccharyl transferase subunit WBP1</shortName>
    </recommendedName>
</protein>
<dbReference type="InterPro" id="IPR055457">
    <property type="entry name" value="OST48_N"/>
</dbReference>
<keyword evidence="8" id="KW-0732">Signal</keyword>
<name>A0A7D8ZKG7_VANHU</name>
<organism evidence="11 12">
    <name type="scientific">Vanrija humicola</name>
    <name type="common">Yeast</name>
    <name type="synonym">Cryptococcus humicola</name>
    <dbReference type="NCBI Taxonomy" id="5417"/>
    <lineage>
        <taxon>Eukaryota</taxon>
        <taxon>Fungi</taxon>
        <taxon>Dikarya</taxon>
        <taxon>Basidiomycota</taxon>
        <taxon>Agaricomycotina</taxon>
        <taxon>Tremellomycetes</taxon>
        <taxon>Trichosporonales</taxon>
        <taxon>Trichosporonaceae</taxon>
        <taxon>Vanrija</taxon>
    </lineage>
</organism>
<dbReference type="Proteomes" id="UP000473826">
    <property type="component" value="Unassembled WGS sequence"/>
</dbReference>
<keyword evidence="5 8" id="KW-0256">Endoplasmic reticulum</keyword>
<comment type="subunit">
    <text evidence="8">Component of the oligosaccharyltransferase (OST) complex.</text>
</comment>
<dbReference type="EMBL" id="QKWK01000008">
    <property type="protein sequence ID" value="TXT07468.1"/>
    <property type="molecule type" value="Genomic_DNA"/>
</dbReference>
<feature type="chain" id="PRO_5029033503" description="Dolichyl-diphosphooligosaccharide--protein glycosyltransferase subunit WBP1" evidence="8">
    <location>
        <begin position="22"/>
        <end position="447"/>
    </location>
</feature>
<dbReference type="GO" id="GO:0018279">
    <property type="term" value="P:protein N-linked glycosylation via asparagine"/>
    <property type="evidence" value="ECO:0007669"/>
    <property type="project" value="UniProtKB-UniRule"/>
</dbReference>
<evidence type="ECO:0000259" key="10">
    <source>
        <dbReference type="Pfam" id="PF23358"/>
    </source>
</evidence>
<evidence type="ECO:0000256" key="5">
    <source>
        <dbReference type="ARBA" id="ARBA00022824"/>
    </source>
</evidence>
<gene>
    <name evidence="11" type="ORF">VHUM_03188</name>
</gene>
<sequence>MRAFSFAAALALLAATAPALAASATGDRVLVILDPKIDKGSYSKFFGSLKDRGYDLTFKKPTDDTWLAPFGEPAFDHLVLFAPEAEKLSEGFSPQHVLAAQSEFLNTLHILSPGLSELQRDTLREYDIEAAPRGLELVDAFSHVAGSEIDTVVLDASTLVGPAPILGASKTAGPIVYAKGTGFRTGLNPFLVDIATAPSTAYVADKHGKPVDAKAGHEVRLAGSKVSVVGAIQNRNNVRVGFVGSPDLLSDAWWGKKLDGKETGNRAFVDDLTKWVFQETGVVRVVSTTHHREGETEPKEQYRKKDTVTYDITLTQHSTSANGTSQWVPFHTDDLQLEFTMLDPFIRTALVEKSSSASDTTYSTSFVAPDRHGVFKFVVSHWRPGWTSITTEDKASVVPLRHDEHPRWITGAFPFYTGALSTSAAFLLFVALWASLAEGDKKKKKAE</sequence>
<comment type="similarity">
    <text evidence="3 8">Belongs to the DDOST 48 kDa subunit family.</text>
</comment>
<evidence type="ECO:0000256" key="7">
    <source>
        <dbReference type="ARBA" id="ARBA00023136"/>
    </source>
</evidence>
<comment type="subcellular location">
    <subcellularLocation>
        <location evidence="8">Endoplasmic reticulum membrane</location>
        <topology evidence="8">Single-pass type I membrane protein</topology>
    </subcellularLocation>
    <subcellularLocation>
        <location evidence="1">Membrane</location>
        <topology evidence="1">Single-pass type I membrane protein</topology>
    </subcellularLocation>
</comment>
<keyword evidence="12" id="KW-1185">Reference proteome</keyword>
<keyword evidence="6 8" id="KW-1133">Transmembrane helix</keyword>
<keyword evidence="7 8" id="KW-0472">Membrane</keyword>
<evidence type="ECO:0000256" key="6">
    <source>
        <dbReference type="ARBA" id="ARBA00022989"/>
    </source>
</evidence>
<dbReference type="PANTHER" id="PTHR10830:SF0">
    <property type="entry name" value="DOLICHYL-DIPHOSPHOOLIGOSACCHARIDE--PROTEIN GLYCOSYLTRANSFERASE 48 KDA SUBUNIT"/>
    <property type="match status" value="1"/>
</dbReference>
<accession>A0A7D8ZKG7</accession>
<evidence type="ECO:0000256" key="3">
    <source>
        <dbReference type="ARBA" id="ARBA00008743"/>
    </source>
</evidence>
<feature type="domain" description="OST48 middle" evidence="10">
    <location>
        <begin position="290"/>
        <end position="434"/>
    </location>
</feature>
<evidence type="ECO:0000256" key="1">
    <source>
        <dbReference type="ARBA" id="ARBA00004479"/>
    </source>
</evidence>
<dbReference type="AlphaFoldDB" id="A0A7D8ZKG7"/>
<feature type="domain" description="OST48 N-terminal" evidence="9">
    <location>
        <begin position="28"/>
        <end position="276"/>
    </location>
</feature>
<dbReference type="Pfam" id="PF23358">
    <property type="entry name" value="OST48_MD"/>
    <property type="match status" value="1"/>
</dbReference>
<dbReference type="InterPro" id="IPR005013">
    <property type="entry name" value="DDOST_48_kDa_subunit"/>
</dbReference>
<evidence type="ECO:0000259" key="9">
    <source>
        <dbReference type="Pfam" id="PF03345"/>
    </source>
</evidence>
<feature type="signal peptide" evidence="8">
    <location>
        <begin position="1"/>
        <end position="21"/>
    </location>
</feature>
<dbReference type="GO" id="GO:0008250">
    <property type="term" value="C:oligosaccharyltransferase complex"/>
    <property type="evidence" value="ECO:0007669"/>
    <property type="project" value="TreeGrafter"/>
</dbReference>